<dbReference type="AlphaFoldDB" id="A0A1N7Q9A4"/>
<accession>A0A1N7Q9A4</accession>
<dbReference type="Proteomes" id="UP000185639">
    <property type="component" value="Unassembled WGS sequence"/>
</dbReference>
<dbReference type="Pfam" id="PF00117">
    <property type="entry name" value="GATase"/>
    <property type="match status" value="1"/>
</dbReference>
<dbReference type="EC" id="2.6.1.85" evidence="2"/>
<dbReference type="EMBL" id="FTOH01000016">
    <property type="protein sequence ID" value="SIT19329.1"/>
    <property type="molecule type" value="Genomic_DNA"/>
</dbReference>
<feature type="domain" description="Chorismate-utilising enzyme C-terminal" evidence="6">
    <location>
        <begin position="433"/>
        <end position="687"/>
    </location>
</feature>
<dbReference type="Gene3D" id="3.40.50.880">
    <property type="match status" value="1"/>
</dbReference>
<gene>
    <name evidence="8" type="ORF">SAMN05421686_1168</name>
</gene>
<evidence type="ECO:0000313" key="9">
    <source>
        <dbReference type="Proteomes" id="UP000185639"/>
    </source>
</evidence>
<dbReference type="GO" id="GO:0009396">
    <property type="term" value="P:folic acid-containing compound biosynthetic process"/>
    <property type="evidence" value="ECO:0007669"/>
    <property type="project" value="InterPro"/>
</dbReference>
<evidence type="ECO:0000256" key="3">
    <source>
        <dbReference type="ARBA" id="ARBA00022679"/>
    </source>
</evidence>
<name>A0A1N7Q9A4_9GAMM</name>
<dbReference type="OrthoDB" id="9803598at2"/>
<dbReference type="Pfam" id="PF00425">
    <property type="entry name" value="Chorismate_bind"/>
    <property type="match status" value="1"/>
</dbReference>
<dbReference type="InterPro" id="IPR015890">
    <property type="entry name" value="Chorismate_C"/>
</dbReference>
<dbReference type="InterPro" id="IPR006221">
    <property type="entry name" value="TrpG/PapA_dom"/>
</dbReference>
<dbReference type="InterPro" id="IPR006805">
    <property type="entry name" value="Anth_synth_I_N"/>
</dbReference>
<dbReference type="GO" id="GO:0046820">
    <property type="term" value="F:4-amino-4-deoxychorismate synthase activity"/>
    <property type="evidence" value="ECO:0007669"/>
    <property type="project" value="UniProtKB-EC"/>
</dbReference>
<evidence type="ECO:0000259" key="6">
    <source>
        <dbReference type="Pfam" id="PF00425"/>
    </source>
</evidence>
<evidence type="ECO:0000256" key="4">
    <source>
        <dbReference type="ARBA" id="ARBA00022962"/>
    </source>
</evidence>
<dbReference type="RefSeq" id="WP_076518074.1">
    <property type="nucleotide sequence ID" value="NZ_FTOH01000016.1"/>
</dbReference>
<keyword evidence="3" id="KW-0808">Transferase</keyword>
<evidence type="ECO:0000259" key="7">
    <source>
        <dbReference type="Pfam" id="PF04715"/>
    </source>
</evidence>
<evidence type="ECO:0000313" key="8">
    <source>
        <dbReference type="EMBL" id="SIT19329.1"/>
    </source>
</evidence>
<dbReference type="NCBIfam" id="TIGR00553">
    <property type="entry name" value="pabB"/>
    <property type="match status" value="1"/>
</dbReference>
<evidence type="ECO:0000259" key="5">
    <source>
        <dbReference type="Pfam" id="PF00117"/>
    </source>
</evidence>
<reference evidence="9" key="1">
    <citation type="submission" date="2017-01" db="EMBL/GenBank/DDBJ databases">
        <authorList>
            <person name="Varghese N."/>
            <person name="Submissions S."/>
        </authorList>
    </citation>
    <scope>NUCLEOTIDE SEQUENCE [LARGE SCALE GENOMIC DNA]</scope>
    <source>
        <strain evidence="9">DSM 24913</strain>
    </source>
</reference>
<dbReference type="STRING" id="484498.SAMN05421686_1168"/>
<dbReference type="PRINTS" id="PR00099">
    <property type="entry name" value="CPSGATASE"/>
</dbReference>
<dbReference type="NCBIfam" id="TIGR00566">
    <property type="entry name" value="trpG_papA"/>
    <property type="match status" value="1"/>
</dbReference>
<dbReference type="GO" id="GO:0005737">
    <property type="term" value="C:cytoplasm"/>
    <property type="evidence" value="ECO:0007669"/>
    <property type="project" value="TreeGrafter"/>
</dbReference>
<evidence type="ECO:0000256" key="1">
    <source>
        <dbReference type="ARBA" id="ARBA00005970"/>
    </source>
</evidence>
<sequence length="719" mass="80554">MKTLIIDNYDSFTYNLFQLIGEVNGTLPIVIQNDKVSWEEAEQLDFDNIVISPGPGRPENAGDFGVSRDAILHSKKPILGVCLGHQGIAHLFGGEVDLADTVMHGRASEIHHSAEDIFSGIPSPFTAIRYHSLCAKTAGNDMETIAWTDSGMSMGARHKHLPIWSVQFHPESIKTQFGHKIFENFRDLSQRYLEENPSAYNKNNQSASRVENRHTEKNLYSSNIEGGRLHGKSFKVFYRRIPHQLNCEDVFMNFYAESKNSFWLDSALVRGFSRFSYIGDAAGPHAEYLSYRVTNKELTIKYQDEVTTKHESILDYLDQKLKTRYIETEGLPFDFNLGYVGYLGYEIKADCGYSSPHASPTPDAAFVFCDRIIAFDHEENTAYLVCLDDEDHYDRAEQWLNDISSKLDNMQAAPHWTRSLKPSPIKQTMRLDKDEYLDRINKIKAKIKQGESYEVCLTNMLFHDVEIDPLNTYRALRDSNPAPYATYLNYEDVSVLSSSPERFIAINANGSIESKPIKGTRKRGASVQEDEALYLDLKTNEKDRSENLMIVDLLRNDIGKVSDLGSVHVHNIFAVESYATVHQLVSTVRGKLRRSASTIDCIRACFPGGSMTGAPKKRTMEIIDDLEGGARGIYSGSIGFIGLNGSADFSIAIRTIVVYGDNVTVGVGGAIIDLSNQEEELEEMLLKSRALVKALSETNLAATSFYPKKATAILNEGGR</sequence>
<feature type="domain" description="Anthranilate synthase component I N-terminal" evidence="7">
    <location>
        <begin position="246"/>
        <end position="384"/>
    </location>
</feature>
<dbReference type="PRINTS" id="PR00096">
    <property type="entry name" value="GATASE"/>
</dbReference>
<dbReference type="GO" id="GO:0000162">
    <property type="term" value="P:L-tryptophan biosynthetic process"/>
    <property type="evidence" value="ECO:0007669"/>
    <property type="project" value="TreeGrafter"/>
</dbReference>
<dbReference type="PRINTS" id="PR00097">
    <property type="entry name" value="ANTSNTHASEII"/>
</dbReference>
<feature type="domain" description="Glutamine amidotransferase" evidence="5">
    <location>
        <begin position="4"/>
        <end position="185"/>
    </location>
</feature>
<dbReference type="InterPro" id="IPR005801">
    <property type="entry name" value="ADC_synthase"/>
</dbReference>
<dbReference type="InterPro" id="IPR005802">
    <property type="entry name" value="ADC_synth_comp_1"/>
</dbReference>
<keyword evidence="4" id="KW-0315">Glutamine amidotransferase</keyword>
<dbReference type="Gene3D" id="3.60.120.10">
    <property type="entry name" value="Anthranilate synthase"/>
    <property type="match status" value="1"/>
</dbReference>
<dbReference type="InterPro" id="IPR017926">
    <property type="entry name" value="GATASE"/>
</dbReference>
<dbReference type="PROSITE" id="PS51273">
    <property type="entry name" value="GATASE_TYPE_1"/>
    <property type="match status" value="1"/>
</dbReference>
<proteinExistence type="inferred from homology"/>
<dbReference type="GO" id="GO:0008153">
    <property type="term" value="P:4-aminobenzoate biosynthetic process"/>
    <property type="evidence" value="ECO:0007669"/>
    <property type="project" value="TreeGrafter"/>
</dbReference>
<protein>
    <recommendedName>
        <fullName evidence="2">aminodeoxychorismate synthase</fullName>
        <ecNumber evidence="2">2.6.1.85</ecNumber>
    </recommendedName>
</protein>
<evidence type="ECO:0000256" key="2">
    <source>
        <dbReference type="ARBA" id="ARBA00013139"/>
    </source>
</evidence>
<dbReference type="PANTHER" id="PTHR11236:SF18">
    <property type="entry name" value="AMINODEOXYCHORISMATE SYNTHASE"/>
    <property type="match status" value="1"/>
</dbReference>
<organism evidence="8 9">
    <name type="scientific">Thalassolituus maritimus</name>
    <dbReference type="NCBI Taxonomy" id="484498"/>
    <lineage>
        <taxon>Bacteria</taxon>
        <taxon>Pseudomonadati</taxon>
        <taxon>Pseudomonadota</taxon>
        <taxon>Gammaproteobacteria</taxon>
        <taxon>Oceanospirillales</taxon>
        <taxon>Oceanospirillaceae</taxon>
        <taxon>Thalassolituus</taxon>
    </lineage>
</organism>
<dbReference type="InterPro" id="IPR019999">
    <property type="entry name" value="Anth_synth_I-like"/>
</dbReference>
<dbReference type="CDD" id="cd01743">
    <property type="entry name" value="GATase1_Anthranilate_Synthase"/>
    <property type="match status" value="1"/>
</dbReference>
<keyword evidence="9" id="KW-1185">Reference proteome</keyword>
<dbReference type="PANTHER" id="PTHR11236">
    <property type="entry name" value="AMINOBENZOATE/ANTHRANILATE SYNTHASE"/>
    <property type="match status" value="1"/>
</dbReference>
<dbReference type="InterPro" id="IPR029062">
    <property type="entry name" value="Class_I_gatase-like"/>
</dbReference>
<dbReference type="Pfam" id="PF04715">
    <property type="entry name" value="Anth_synt_I_N"/>
    <property type="match status" value="1"/>
</dbReference>
<comment type="similarity">
    <text evidence="1">In the C-terminal section; belongs to the anthranilate synthase component I family.</text>
</comment>
<dbReference type="FunFam" id="3.40.50.880:FF:000003">
    <property type="entry name" value="Anthranilate synthase component II"/>
    <property type="match status" value="1"/>
</dbReference>
<dbReference type="SUPFAM" id="SSF52317">
    <property type="entry name" value="Class I glutamine amidotransferase-like"/>
    <property type="match status" value="1"/>
</dbReference>
<dbReference type="SUPFAM" id="SSF56322">
    <property type="entry name" value="ADC synthase"/>
    <property type="match status" value="1"/>
</dbReference>